<dbReference type="PROSITE" id="PS00912">
    <property type="entry name" value="DHODEHASE_2"/>
    <property type="match status" value="1"/>
</dbReference>
<evidence type="ECO:0000256" key="9">
    <source>
        <dbReference type="ARBA" id="ARBA00049401"/>
    </source>
</evidence>
<keyword evidence="3" id="KW-0216">Detoxification</keyword>
<evidence type="ECO:0000256" key="7">
    <source>
        <dbReference type="ARBA" id="ARBA00023033"/>
    </source>
</evidence>
<dbReference type="SUPFAM" id="SSF51412">
    <property type="entry name" value="Inosine monophosphate dehydrogenase (IMPDH)"/>
    <property type="match status" value="1"/>
</dbReference>
<keyword evidence="7 11" id="KW-0503">Monooxygenase</keyword>
<keyword evidence="5" id="KW-0288">FMN</keyword>
<evidence type="ECO:0000256" key="6">
    <source>
        <dbReference type="ARBA" id="ARBA00023002"/>
    </source>
</evidence>
<accession>A0ABV0AKE1</accession>
<evidence type="ECO:0000256" key="10">
    <source>
        <dbReference type="SAM" id="MobiDB-lite"/>
    </source>
</evidence>
<keyword evidence="4" id="KW-0285">Flavoprotein</keyword>
<evidence type="ECO:0000256" key="8">
    <source>
        <dbReference type="ARBA" id="ARBA00031155"/>
    </source>
</evidence>
<dbReference type="CDD" id="cd04730">
    <property type="entry name" value="NPD_like"/>
    <property type="match status" value="1"/>
</dbReference>
<keyword evidence="6" id="KW-0560">Oxidoreductase</keyword>
<dbReference type="InterPro" id="IPR004136">
    <property type="entry name" value="NMO"/>
</dbReference>
<dbReference type="EMBL" id="JBDJAW010000005">
    <property type="protein sequence ID" value="MEN3535317.1"/>
    <property type="molecule type" value="Genomic_DNA"/>
</dbReference>
<dbReference type="Proteomes" id="UP001447516">
    <property type="component" value="Unassembled WGS sequence"/>
</dbReference>
<dbReference type="PANTHER" id="PTHR42747:SF3">
    <property type="entry name" value="NITRONATE MONOOXYGENASE-RELATED"/>
    <property type="match status" value="1"/>
</dbReference>
<sequence>MTGRALPFGPSSPIIQAPMAGGASTPALAAAVSGAGGLGFLAAGYRTAQDVRREIAAVRERTDRPFGVNVFVPDFEAARQAPGDDAAVARYRDELAPEAGRYGVTLPEAPGWDDDEWDAKLDLLVDERVPVAGFTFGCPPPEVTARLHDAGSVVMVMVNTPWEAVAAADAGADAVVVQGPGAGGHQAAFLPGPPSWRTPDDLPELVGLVREATGVPLVAAGGIMDGADVAAVLAAGAVAAQLGTAFLRTPESGAHPVHKAALADPRFIRTAFTRAFSGRTARGLANRFMAEHEASAPACYPQVHHLTKGLRRAAAEHGDPEAMALWCGEGYRRSRDLPAAALVETLTEELAAARNRRIRPAGEERERGLVHGLKKGGDDTVA</sequence>
<dbReference type="PANTHER" id="PTHR42747">
    <property type="entry name" value="NITRONATE MONOOXYGENASE-RELATED"/>
    <property type="match status" value="1"/>
</dbReference>
<dbReference type="InterPro" id="IPR013785">
    <property type="entry name" value="Aldolase_TIM"/>
</dbReference>
<evidence type="ECO:0000256" key="5">
    <source>
        <dbReference type="ARBA" id="ARBA00022643"/>
    </source>
</evidence>
<keyword evidence="12" id="KW-1185">Reference proteome</keyword>
<dbReference type="RefSeq" id="WP_346225377.1">
    <property type="nucleotide sequence ID" value="NZ_JBDJAW010000005.1"/>
</dbReference>
<comment type="catalytic activity">
    <reaction evidence="9">
        <text>3 propionate 3-nitronate + 3 O2 + H2O = 3 3-oxopropanoate + 2 nitrate + nitrite + H2O2 + 3 H(+)</text>
        <dbReference type="Rhea" id="RHEA:57332"/>
        <dbReference type="ChEBI" id="CHEBI:15377"/>
        <dbReference type="ChEBI" id="CHEBI:15378"/>
        <dbReference type="ChEBI" id="CHEBI:15379"/>
        <dbReference type="ChEBI" id="CHEBI:16240"/>
        <dbReference type="ChEBI" id="CHEBI:16301"/>
        <dbReference type="ChEBI" id="CHEBI:17632"/>
        <dbReference type="ChEBI" id="CHEBI:33190"/>
        <dbReference type="ChEBI" id="CHEBI:136067"/>
    </reaction>
</comment>
<feature type="compositionally biased region" description="Basic and acidic residues" evidence="10">
    <location>
        <begin position="360"/>
        <end position="382"/>
    </location>
</feature>
<name>A0ABV0AKE1_9ACTN</name>
<comment type="caution">
    <text evidence="11">The sequence shown here is derived from an EMBL/GenBank/DDBJ whole genome shotgun (WGS) entry which is preliminary data.</text>
</comment>
<evidence type="ECO:0000313" key="11">
    <source>
        <dbReference type="EMBL" id="MEN3535317.1"/>
    </source>
</evidence>
<feature type="region of interest" description="Disordered" evidence="10">
    <location>
        <begin position="357"/>
        <end position="382"/>
    </location>
</feature>
<evidence type="ECO:0000256" key="4">
    <source>
        <dbReference type="ARBA" id="ARBA00022630"/>
    </source>
</evidence>
<dbReference type="GO" id="GO:0004497">
    <property type="term" value="F:monooxygenase activity"/>
    <property type="evidence" value="ECO:0007669"/>
    <property type="project" value="UniProtKB-KW"/>
</dbReference>
<evidence type="ECO:0000256" key="2">
    <source>
        <dbReference type="ARBA" id="ARBA00009881"/>
    </source>
</evidence>
<dbReference type="Pfam" id="PF03060">
    <property type="entry name" value="NMO"/>
    <property type="match status" value="1"/>
</dbReference>
<protein>
    <recommendedName>
        <fullName evidence="8">Propionate 3-nitronate monooxygenase</fullName>
    </recommendedName>
</protein>
<dbReference type="InterPro" id="IPR001295">
    <property type="entry name" value="Dihydroorotate_DH_CS"/>
</dbReference>
<dbReference type="Gene3D" id="3.20.20.70">
    <property type="entry name" value="Aldolase class I"/>
    <property type="match status" value="1"/>
</dbReference>
<evidence type="ECO:0000313" key="12">
    <source>
        <dbReference type="Proteomes" id="UP001447516"/>
    </source>
</evidence>
<organism evidence="11 12">
    <name type="scientific">Microbispora maris</name>
    <dbReference type="NCBI Taxonomy" id="3144104"/>
    <lineage>
        <taxon>Bacteria</taxon>
        <taxon>Bacillati</taxon>
        <taxon>Actinomycetota</taxon>
        <taxon>Actinomycetes</taxon>
        <taxon>Streptosporangiales</taxon>
        <taxon>Streptosporangiaceae</taxon>
        <taxon>Microbispora</taxon>
    </lineage>
</organism>
<comment type="similarity">
    <text evidence="2">Belongs to the nitronate monooxygenase family. NMO class I subfamily.</text>
</comment>
<evidence type="ECO:0000256" key="1">
    <source>
        <dbReference type="ARBA" id="ARBA00001917"/>
    </source>
</evidence>
<gene>
    <name evidence="11" type="ORF">AAH991_09430</name>
</gene>
<evidence type="ECO:0000256" key="3">
    <source>
        <dbReference type="ARBA" id="ARBA00022575"/>
    </source>
</evidence>
<comment type="cofactor">
    <cofactor evidence="1">
        <name>FMN</name>
        <dbReference type="ChEBI" id="CHEBI:58210"/>
    </cofactor>
</comment>
<proteinExistence type="inferred from homology"/>
<reference evidence="11 12" key="1">
    <citation type="submission" date="2024-05" db="EMBL/GenBank/DDBJ databases">
        <title>Microbispora sp.ZYX-F-249.</title>
        <authorList>
            <person name="Xie H."/>
        </authorList>
    </citation>
    <scope>NUCLEOTIDE SEQUENCE [LARGE SCALE GENOMIC DNA]</scope>
    <source>
        <strain evidence="11 12">ZYX-F-249</strain>
    </source>
</reference>